<keyword evidence="1" id="KW-0472">Membrane</keyword>
<keyword evidence="2" id="KW-0732">Signal</keyword>
<feature type="signal peptide" evidence="2">
    <location>
        <begin position="1"/>
        <end position="24"/>
    </location>
</feature>
<dbReference type="InterPro" id="IPR036179">
    <property type="entry name" value="Ig-like_dom_sf"/>
</dbReference>
<keyword evidence="1" id="KW-0812">Transmembrane</keyword>
<sequence>MKQLISWPCLFVLMSISCIDFGHCQLYRRLRLVPPMNATAFCPNMVAAGADSYTRTFWFYPNGSRVVNGDRTTVDESLGVLDVIDPTNEDLGVYKCVSLTGSSTADANATMAFVEIYSAQRRSLTERLWIGGLAAMCVLVVVLFVSLVMKFRYRKPPVEKRGGVSTDPAAGVVNKRFEVEEMSTVF</sequence>
<evidence type="ECO:0000256" key="2">
    <source>
        <dbReference type="SAM" id="SignalP"/>
    </source>
</evidence>
<dbReference type="SUPFAM" id="SSF48726">
    <property type="entry name" value="Immunoglobulin"/>
    <property type="match status" value="1"/>
</dbReference>
<gene>
    <name evidence="3" type="ORF">HPB52_007384</name>
</gene>
<dbReference type="EMBL" id="JABSTV010001246">
    <property type="protein sequence ID" value="KAH7975996.1"/>
    <property type="molecule type" value="Genomic_DNA"/>
</dbReference>
<dbReference type="Proteomes" id="UP000821837">
    <property type="component" value="Chromosome 10"/>
</dbReference>
<accession>A0A9D4QDJ1</accession>
<comment type="caution">
    <text evidence="3">The sequence shown here is derived from an EMBL/GenBank/DDBJ whole genome shotgun (WGS) entry which is preliminary data.</text>
</comment>
<dbReference type="PROSITE" id="PS51257">
    <property type="entry name" value="PROKAR_LIPOPROTEIN"/>
    <property type="match status" value="1"/>
</dbReference>
<keyword evidence="1" id="KW-1133">Transmembrane helix</keyword>
<name>A0A9D4QDJ1_RHISA</name>
<protein>
    <recommendedName>
        <fullName evidence="5">Ig-like domain-containing protein</fullName>
    </recommendedName>
</protein>
<evidence type="ECO:0008006" key="5">
    <source>
        <dbReference type="Google" id="ProtNLM"/>
    </source>
</evidence>
<dbReference type="VEuPathDB" id="VectorBase:RSAN_044789"/>
<feature type="chain" id="PRO_5039401456" description="Ig-like domain-containing protein" evidence="2">
    <location>
        <begin position="25"/>
        <end position="186"/>
    </location>
</feature>
<dbReference type="OMA" id="ANATMAF"/>
<dbReference type="OrthoDB" id="6491208at2759"/>
<reference evidence="3" key="1">
    <citation type="journal article" date="2020" name="Cell">
        <title>Large-Scale Comparative Analyses of Tick Genomes Elucidate Their Genetic Diversity and Vector Capacities.</title>
        <authorList>
            <consortium name="Tick Genome and Microbiome Consortium (TIGMIC)"/>
            <person name="Jia N."/>
            <person name="Wang J."/>
            <person name="Shi W."/>
            <person name="Du L."/>
            <person name="Sun Y."/>
            <person name="Zhan W."/>
            <person name="Jiang J.F."/>
            <person name="Wang Q."/>
            <person name="Zhang B."/>
            <person name="Ji P."/>
            <person name="Bell-Sakyi L."/>
            <person name="Cui X.M."/>
            <person name="Yuan T.T."/>
            <person name="Jiang B.G."/>
            <person name="Yang W.F."/>
            <person name="Lam T.T."/>
            <person name="Chang Q.C."/>
            <person name="Ding S.J."/>
            <person name="Wang X.J."/>
            <person name="Zhu J.G."/>
            <person name="Ruan X.D."/>
            <person name="Zhao L."/>
            <person name="Wei J.T."/>
            <person name="Ye R.Z."/>
            <person name="Que T.C."/>
            <person name="Du C.H."/>
            <person name="Zhou Y.H."/>
            <person name="Cheng J.X."/>
            <person name="Dai P.F."/>
            <person name="Guo W.B."/>
            <person name="Han X.H."/>
            <person name="Huang E.J."/>
            <person name="Li L.F."/>
            <person name="Wei W."/>
            <person name="Gao Y.C."/>
            <person name="Liu J.Z."/>
            <person name="Shao H.Z."/>
            <person name="Wang X."/>
            <person name="Wang C.C."/>
            <person name="Yang T.C."/>
            <person name="Huo Q.B."/>
            <person name="Li W."/>
            <person name="Chen H.Y."/>
            <person name="Chen S.E."/>
            <person name="Zhou L.G."/>
            <person name="Ni X.B."/>
            <person name="Tian J.H."/>
            <person name="Sheng Y."/>
            <person name="Liu T."/>
            <person name="Pan Y.S."/>
            <person name="Xia L.Y."/>
            <person name="Li J."/>
            <person name="Zhao F."/>
            <person name="Cao W.C."/>
        </authorList>
    </citation>
    <scope>NUCLEOTIDE SEQUENCE</scope>
    <source>
        <strain evidence="3">Rsan-2018</strain>
    </source>
</reference>
<evidence type="ECO:0000313" key="4">
    <source>
        <dbReference type="Proteomes" id="UP000821837"/>
    </source>
</evidence>
<reference evidence="3" key="2">
    <citation type="submission" date="2021-09" db="EMBL/GenBank/DDBJ databases">
        <authorList>
            <person name="Jia N."/>
            <person name="Wang J."/>
            <person name="Shi W."/>
            <person name="Du L."/>
            <person name="Sun Y."/>
            <person name="Zhan W."/>
            <person name="Jiang J."/>
            <person name="Wang Q."/>
            <person name="Zhang B."/>
            <person name="Ji P."/>
            <person name="Sakyi L.B."/>
            <person name="Cui X."/>
            <person name="Yuan T."/>
            <person name="Jiang B."/>
            <person name="Yang W."/>
            <person name="Lam T.T.-Y."/>
            <person name="Chang Q."/>
            <person name="Ding S."/>
            <person name="Wang X."/>
            <person name="Zhu J."/>
            <person name="Ruan X."/>
            <person name="Zhao L."/>
            <person name="Wei J."/>
            <person name="Que T."/>
            <person name="Du C."/>
            <person name="Cheng J."/>
            <person name="Dai P."/>
            <person name="Han X."/>
            <person name="Huang E."/>
            <person name="Gao Y."/>
            <person name="Liu J."/>
            <person name="Shao H."/>
            <person name="Ye R."/>
            <person name="Li L."/>
            <person name="Wei W."/>
            <person name="Wang X."/>
            <person name="Wang C."/>
            <person name="Huo Q."/>
            <person name="Li W."/>
            <person name="Guo W."/>
            <person name="Chen H."/>
            <person name="Chen S."/>
            <person name="Zhou L."/>
            <person name="Zhou L."/>
            <person name="Ni X."/>
            <person name="Tian J."/>
            <person name="Zhou Y."/>
            <person name="Sheng Y."/>
            <person name="Liu T."/>
            <person name="Pan Y."/>
            <person name="Xia L."/>
            <person name="Li J."/>
            <person name="Zhao F."/>
            <person name="Cao W."/>
        </authorList>
    </citation>
    <scope>NUCLEOTIDE SEQUENCE</scope>
    <source>
        <strain evidence="3">Rsan-2018</strain>
        <tissue evidence="3">Larvae</tissue>
    </source>
</reference>
<dbReference type="AlphaFoldDB" id="A0A9D4QDJ1"/>
<feature type="transmembrane region" description="Helical" evidence="1">
    <location>
        <begin position="128"/>
        <end position="151"/>
    </location>
</feature>
<evidence type="ECO:0000256" key="1">
    <source>
        <dbReference type="SAM" id="Phobius"/>
    </source>
</evidence>
<keyword evidence="4" id="KW-1185">Reference proteome</keyword>
<evidence type="ECO:0000313" key="3">
    <source>
        <dbReference type="EMBL" id="KAH7975996.1"/>
    </source>
</evidence>
<proteinExistence type="predicted"/>
<organism evidence="3 4">
    <name type="scientific">Rhipicephalus sanguineus</name>
    <name type="common">Brown dog tick</name>
    <name type="synonym">Ixodes sanguineus</name>
    <dbReference type="NCBI Taxonomy" id="34632"/>
    <lineage>
        <taxon>Eukaryota</taxon>
        <taxon>Metazoa</taxon>
        <taxon>Ecdysozoa</taxon>
        <taxon>Arthropoda</taxon>
        <taxon>Chelicerata</taxon>
        <taxon>Arachnida</taxon>
        <taxon>Acari</taxon>
        <taxon>Parasitiformes</taxon>
        <taxon>Ixodida</taxon>
        <taxon>Ixodoidea</taxon>
        <taxon>Ixodidae</taxon>
        <taxon>Rhipicephalinae</taxon>
        <taxon>Rhipicephalus</taxon>
        <taxon>Rhipicephalus</taxon>
    </lineage>
</organism>